<dbReference type="PANTHER" id="PTHR32153">
    <property type="entry name" value="OJ000223_09.16 PROTEIN"/>
    <property type="match status" value="1"/>
</dbReference>
<dbReference type="InterPro" id="IPR001810">
    <property type="entry name" value="F-box_dom"/>
</dbReference>
<dbReference type="AlphaFoldDB" id="A0A9R0QNM0"/>
<accession>A0A9R0QNM0</accession>
<gene>
    <name evidence="2" type="ORF">TRITD_1Bv1G005330</name>
</gene>
<keyword evidence="3" id="KW-1185">Reference proteome</keyword>
<dbReference type="Pfam" id="PF23622">
    <property type="entry name" value="LRR_At1g61320_AtMIF1"/>
    <property type="match status" value="1"/>
</dbReference>
<evidence type="ECO:0000313" key="3">
    <source>
        <dbReference type="Proteomes" id="UP000324705"/>
    </source>
</evidence>
<dbReference type="OMA" id="SQMIWIQ"/>
<dbReference type="Proteomes" id="UP000324705">
    <property type="component" value="Chromosome 1B"/>
</dbReference>
<dbReference type="EMBL" id="LT934112">
    <property type="protein sequence ID" value="VAH12429.1"/>
    <property type="molecule type" value="Genomic_DNA"/>
</dbReference>
<dbReference type="InterPro" id="IPR032675">
    <property type="entry name" value="LRR_dom_sf"/>
</dbReference>
<dbReference type="PROSITE" id="PS50181">
    <property type="entry name" value="FBOX"/>
    <property type="match status" value="1"/>
</dbReference>
<proteinExistence type="predicted"/>
<protein>
    <recommendedName>
        <fullName evidence="1">F-box domain-containing protein</fullName>
    </recommendedName>
</protein>
<sequence length="458" mass="52020">MVLQSQDAQDRISALPSDILIRILELLPMRSAIRTGSLSKRWRHLPHQLSCLLIGVSDIQSATYVTLGQIMGAYTETTRRLLSSTCECGSHSIKSLRLTFYLSKHFLCSIGHAVGDVARNGDTECLEFVIFTHLARPSNAQRVLFGQRFMSFFHSCPVAFRWLTRLTLHNLAFGDSDVPNLLNACDKLQFLNLRCCKLGPKSVLSIDAPSSELQKLELFCFECVRVDLASLPKLKQVLCDTWWAVTTPMSCGFVPQLEKVSLASAALSGQKPFTLSKCLSSSSTRSLSSLCLDFCSQMIWIQPEDPKQLTRIFSSLRGLYIYNVFAECDLNWTFFILKAAPSLKNFYLSRHSCEPNKFEDIAKKTDLVWETSSFKHLNLKLLFMKGFSEDEKVMNYIRLVMKRSMGLKRIELHDKDPCEECKAISPECLRFPVHESSKRRIKEQLTYGFSLDVEIIMG</sequence>
<feature type="domain" description="F-box" evidence="1">
    <location>
        <begin position="9"/>
        <end position="67"/>
    </location>
</feature>
<dbReference type="Gene3D" id="3.80.10.10">
    <property type="entry name" value="Ribonuclease Inhibitor"/>
    <property type="match status" value="1"/>
</dbReference>
<dbReference type="InterPro" id="IPR036047">
    <property type="entry name" value="F-box-like_dom_sf"/>
</dbReference>
<evidence type="ECO:0000313" key="2">
    <source>
        <dbReference type="EMBL" id="VAH12429.1"/>
    </source>
</evidence>
<dbReference type="Gramene" id="TRITD1Bv1G005330.1">
    <property type="protein sequence ID" value="TRITD1Bv1G005330.1"/>
    <property type="gene ID" value="TRITD1Bv1G005330"/>
</dbReference>
<name>A0A9R0QNM0_TRITD</name>
<dbReference type="Pfam" id="PF00646">
    <property type="entry name" value="F-box"/>
    <property type="match status" value="1"/>
</dbReference>
<reference evidence="2 3" key="1">
    <citation type="submission" date="2017-09" db="EMBL/GenBank/DDBJ databases">
        <authorList>
            <consortium name="International Durum Wheat Genome Sequencing Consortium (IDWGSC)"/>
            <person name="Milanesi L."/>
        </authorList>
    </citation>
    <scope>NUCLEOTIDE SEQUENCE [LARGE SCALE GENOMIC DNA]</scope>
    <source>
        <strain evidence="3">cv. Svevo</strain>
    </source>
</reference>
<organism evidence="2 3">
    <name type="scientific">Triticum turgidum subsp. durum</name>
    <name type="common">Durum wheat</name>
    <name type="synonym">Triticum durum</name>
    <dbReference type="NCBI Taxonomy" id="4567"/>
    <lineage>
        <taxon>Eukaryota</taxon>
        <taxon>Viridiplantae</taxon>
        <taxon>Streptophyta</taxon>
        <taxon>Embryophyta</taxon>
        <taxon>Tracheophyta</taxon>
        <taxon>Spermatophyta</taxon>
        <taxon>Magnoliopsida</taxon>
        <taxon>Liliopsida</taxon>
        <taxon>Poales</taxon>
        <taxon>Poaceae</taxon>
        <taxon>BOP clade</taxon>
        <taxon>Pooideae</taxon>
        <taxon>Triticodae</taxon>
        <taxon>Triticeae</taxon>
        <taxon>Triticinae</taxon>
        <taxon>Triticum</taxon>
    </lineage>
</organism>
<dbReference type="SUPFAM" id="SSF52047">
    <property type="entry name" value="RNI-like"/>
    <property type="match status" value="1"/>
</dbReference>
<evidence type="ECO:0000259" key="1">
    <source>
        <dbReference type="PROSITE" id="PS50181"/>
    </source>
</evidence>
<dbReference type="Gene3D" id="1.20.1280.50">
    <property type="match status" value="1"/>
</dbReference>
<dbReference type="SUPFAM" id="SSF81383">
    <property type="entry name" value="F-box domain"/>
    <property type="match status" value="1"/>
</dbReference>
<dbReference type="InterPro" id="IPR055357">
    <property type="entry name" value="LRR_At1g61320_AtMIF1"/>
</dbReference>
<dbReference type="InterPro" id="IPR044997">
    <property type="entry name" value="F-box_plant"/>
</dbReference>